<proteinExistence type="predicted"/>
<keyword evidence="2" id="KW-0812">Transmembrane</keyword>
<dbReference type="InterPro" id="IPR006311">
    <property type="entry name" value="TAT_signal"/>
</dbReference>
<feature type="region of interest" description="Disordered" evidence="1">
    <location>
        <begin position="1"/>
        <end position="20"/>
    </location>
</feature>
<dbReference type="Proteomes" id="UP001519287">
    <property type="component" value="Unassembled WGS sequence"/>
</dbReference>
<comment type="caution">
    <text evidence="3">The sequence shown here is derived from an EMBL/GenBank/DDBJ whole genome shotgun (WGS) entry which is preliminary data.</text>
</comment>
<dbReference type="RefSeq" id="WP_209971521.1">
    <property type="nucleotide sequence ID" value="NZ_JAGGLB010000006.1"/>
</dbReference>
<feature type="transmembrane region" description="Helical" evidence="2">
    <location>
        <begin position="31"/>
        <end position="53"/>
    </location>
</feature>
<dbReference type="PROSITE" id="PS51318">
    <property type="entry name" value="TAT"/>
    <property type="match status" value="1"/>
</dbReference>
<accession>A0ABS4IT73</accession>
<keyword evidence="2" id="KW-0472">Membrane</keyword>
<gene>
    <name evidence="3" type="ORF">J2Z66_002363</name>
</gene>
<keyword evidence="4" id="KW-1185">Reference proteome</keyword>
<evidence type="ECO:0000256" key="1">
    <source>
        <dbReference type="SAM" id="MobiDB-lite"/>
    </source>
</evidence>
<keyword evidence="2" id="KW-1133">Transmembrane helix</keyword>
<feature type="compositionally biased region" description="Acidic residues" evidence="1">
    <location>
        <begin position="1"/>
        <end position="12"/>
    </location>
</feature>
<evidence type="ECO:0000256" key="2">
    <source>
        <dbReference type="SAM" id="Phobius"/>
    </source>
</evidence>
<reference evidence="3 4" key="1">
    <citation type="submission" date="2021-03" db="EMBL/GenBank/DDBJ databases">
        <title>Genomic Encyclopedia of Type Strains, Phase IV (KMG-IV): sequencing the most valuable type-strain genomes for metagenomic binning, comparative biology and taxonomic classification.</title>
        <authorList>
            <person name="Goeker M."/>
        </authorList>
    </citation>
    <scope>NUCLEOTIDE SEQUENCE [LARGE SCALE GENOMIC DNA]</scope>
    <source>
        <strain evidence="3 4">DSM 26048</strain>
    </source>
</reference>
<organism evidence="3 4">
    <name type="scientific">Paenibacillus eucommiae</name>
    <dbReference type="NCBI Taxonomy" id="1355755"/>
    <lineage>
        <taxon>Bacteria</taxon>
        <taxon>Bacillati</taxon>
        <taxon>Bacillota</taxon>
        <taxon>Bacilli</taxon>
        <taxon>Bacillales</taxon>
        <taxon>Paenibacillaceae</taxon>
        <taxon>Paenibacillus</taxon>
    </lineage>
</organism>
<evidence type="ECO:0000313" key="4">
    <source>
        <dbReference type="Proteomes" id="UP001519287"/>
    </source>
</evidence>
<evidence type="ECO:0000313" key="3">
    <source>
        <dbReference type="EMBL" id="MBP1990757.1"/>
    </source>
</evidence>
<dbReference type="EMBL" id="JAGGLB010000006">
    <property type="protein sequence ID" value="MBP1990757.1"/>
    <property type="molecule type" value="Genomic_DNA"/>
</dbReference>
<sequence length="655" mass="68895">MKPNESTEEELADKDAGAVPANSSMVSRRKLLSAMGLAGAAAAAAGMGLNGFVGTASAKSPHVALQSKVESASSITYLQSATTSDYYHVSVAAYHTGSELGGGLFYWDATRAKSQHNGGTIISPTVPWNGQYSTLATYLAGTGETQPAGTGCWLRMVDDSISSADFGAAAGQNITAPMQAASETATALSVRMFGGVSGSLTGDVLLPKMFDGAGAQYTGGRLIVRMTKYADICNFTCSELLAQAVWHANIRSIQCDTFTVDGYDGDWGSFWNKFENIRSGQIVLDCQAQAVNANEFLKCNGNAESVYGLLITDRGAPGPATSEAHGNNFIGCDFSVSLGVHNATPAPQQNILTNCYLERGALVNGNFLILGMTMDGNSPPAVSPLCHVIGMTQQNAATRGDMLSLALSNSAIGGDWSVRDSNDKPPAFSASFPSATTALSSSPYGYKAAYGGTATGAWQFMDINFEVSTKEFSSTIWLYSPTADLPVAIVVVDKANNAESYRDTNFYNYGGGFYLLRISGKMTGPAGIIRLLYTTGSSSTFTAYLGSVYISAYKGAPLPYYAVSASPVESIVCGGAEIKRGIKEVPLTSSGYTDVTITFGAGFSTTPSFTYSLCPASAYYGNLSKSELHSVTPQSAVVRIYYTTGWAGEMHWQAV</sequence>
<name>A0ABS4IT73_9BACL</name>
<protein>
    <submittedName>
        <fullName evidence="3">Uncharacterized protein</fullName>
    </submittedName>
</protein>